<evidence type="ECO:0000256" key="12">
    <source>
        <dbReference type="ARBA" id="ARBA00049790"/>
    </source>
</evidence>
<evidence type="ECO:0000256" key="6">
    <source>
        <dbReference type="ARBA" id="ARBA00033763"/>
    </source>
</evidence>
<dbReference type="Pfam" id="PF10235">
    <property type="entry name" value="Cript"/>
    <property type="match status" value="1"/>
</dbReference>
<dbReference type="Pfam" id="PF09445">
    <property type="entry name" value="Methyltransf_15"/>
    <property type="match status" value="1"/>
</dbReference>
<feature type="binding site" evidence="13">
    <location>
        <position position="461"/>
    </location>
    <ligand>
        <name>S-adenosyl-L-methionine</name>
        <dbReference type="ChEBI" id="CHEBI:59789"/>
    </ligand>
</feature>
<evidence type="ECO:0000256" key="10">
    <source>
        <dbReference type="ARBA" id="ARBA00048763"/>
    </source>
</evidence>
<dbReference type="Gene3D" id="2.40.50.1070">
    <property type="match status" value="1"/>
</dbReference>
<dbReference type="Gene3D" id="3.40.50.150">
    <property type="entry name" value="Vaccinia Virus protein VP39"/>
    <property type="match status" value="1"/>
</dbReference>
<evidence type="ECO:0000313" key="16">
    <source>
        <dbReference type="Proteomes" id="UP001158576"/>
    </source>
</evidence>
<dbReference type="EMBL" id="OU015568">
    <property type="protein sequence ID" value="CAG5087650.1"/>
    <property type="molecule type" value="Genomic_DNA"/>
</dbReference>
<dbReference type="PANTHER" id="PTHR45904:SF2">
    <property type="entry name" value="TRNA (URACIL-5-)-METHYLTRANSFERASE HOMOLOG A"/>
    <property type="match status" value="1"/>
</dbReference>
<gene>
    <name evidence="15" type="ORF">OKIOD_LOCUS3152</name>
</gene>
<keyword evidence="4 13" id="KW-0949">S-adenosyl-L-methionine</keyword>
<dbReference type="Proteomes" id="UP001158576">
    <property type="component" value="Chromosome PAR"/>
</dbReference>
<dbReference type="PANTHER" id="PTHR45904">
    <property type="entry name" value="TRNA (URACIL-5-)-METHYLTRANSFERASE"/>
    <property type="match status" value="1"/>
</dbReference>
<comment type="similarity">
    <text evidence="5">Belongs to the methyltransferase superfamily. Trimethylguanosine synthase family.</text>
</comment>
<evidence type="ECO:0000256" key="9">
    <source>
        <dbReference type="ARBA" id="ARBA00048740"/>
    </source>
</evidence>
<reference evidence="15 16" key="1">
    <citation type="submission" date="2021-04" db="EMBL/GenBank/DDBJ databases">
        <authorList>
            <person name="Bliznina A."/>
        </authorList>
    </citation>
    <scope>NUCLEOTIDE SEQUENCE [LARGE SCALE GENOMIC DNA]</scope>
</reference>
<dbReference type="PROSITE" id="PS51687">
    <property type="entry name" value="SAM_MT_RNA_M5U"/>
    <property type="match status" value="1"/>
</dbReference>
<dbReference type="InterPro" id="IPR010280">
    <property type="entry name" value="U5_MeTrfase_fam"/>
</dbReference>
<sequence length="680" mass="76998">MVVEGAKRPNEDNLCEIEAKKEKVEEVEQPVLREEPMKVENSGEVEKEVAENVEVEKKLPLLGHGQDKGLFTSEIFKVELGPIPRMIGYGDLKKFISKNITMKPHKIKYVKQHRTVFICFQNNEERDLARSQLDGLTLKKETLVAKIAAAAQDKMTRKSRQDTKNEEPKKPDLRTTKEKLLDVTSPWRQIPYEKQVTDKYDKSKSNCAKISNLLKHATEFKGCPVLWPVQNMDPETKLSFPMEECIKADAINGYRNKCEFSYGLNEEKEKMVGFRVGRYTDQNLTVECARDVCIVRDSMKEALELCEQHIKKSKFNHYCPATYEGHWQTLMMRASGSDQDQIEDGRLKTDGKSSLVLTFTFIRNEVSEEDLEVARSEVKEIGEKCENVSGVVFYWKNTRGKEGERTLVYGSDLILAQVMGKKFEKAFVTLEYGKVLLDICCGTGSIGIALSDYFDKVFGVDIVEEAIKDAEKNVKLYSLEDKCFFFAGNAQDKVAELCSIANQKELETVAIVDPPRAGLPKKVISVLRGNSSIKSLIFVSCDSSNKMAQGNIVDLCKPQSKSLRGDPFRVALAKPVDLFPQMPCEKCEKKWGKIITPEVWKAGAKSSHATSKLNENKYLTKGTNRFDPMKKEKMKNCRICKKTLHQKGAHFCSTCAFQKGICMMCGKRITSVKDSRMSLV</sequence>
<feature type="binding site" evidence="13">
    <location>
        <position position="513"/>
    </location>
    <ligand>
        <name>S-adenosyl-L-methionine</name>
        <dbReference type="ChEBI" id="CHEBI:59789"/>
    </ligand>
</feature>
<evidence type="ECO:0000256" key="13">
    <source>
        <dbReference type="PROSITE-ProRule" id="PRU01024"/>
    </source>
</evidence>
<evidence type="ECO:0000256" key="14">
    <source>
        <dbReference type="SAM" id="MobiDB-lite"/>
    </source>
</evidence>
<comment type="catalytic activity">
    <reaction evidence="10">
        <text>a 5'-end (N(2),N(7)-dimethyl 5'-triphosphoguanosine)-ribonucleoside in snRNA + S-adenosyl-L-methionine = a 5'-end (N(2),N(2),N(7)-trimethyl 5'-triphosphoguanosine)-ribonucleoside in snRNA + S-adenosyl-L-homocysteine + H(+)</text>
        <dbReference type="Rhea" id="RHEA:78479"/>
        <dbReference type="Rhea" id="RHEA-COMP:19087"/>
        <dbReference type="Rhea" id="RHEA-COMP:19089"/>
        <dbReference type="ChEBI" id="CHEBI:15378"/>
        <dbReference type="ChEBI" id="CHEBI:57856"/>
        <dbReference type="ChEBI" id="CHEBI:59789"/>
        <dbReference type="ChEBI" id="CHEBI:167623"/>
        <dbReference type="ChEBI" id="CHEBI:172880"/>
    </reaction>
    <physiologicalReaction direction="left-to-right" evidence="10">
        <dbReference type="Rhea" id="RHEA:78480"/>
    </physiologicalReaction>
</comment>
<evidence type="ECO:0000256" key="11">
    <source>
        <dbReference type="ARBA" id="ARBA00049075"/>
    </source>
</evidence>
<dbReference type="SUPFAM" id="SSF53335">
    <property type="entry name" value="S-adenosyl-L-methionine-dependent methyltransferases"/>
    <property type="match status" value="1"/>
</dbReference>
<comment type="caution">
    <text evidence="13">Lacks conserved residue(s) required for the propagation of feature annotation.</text>
</comment>
<comment type="similarity">
    <text evidence="13">Belongs to the class I-like SAM-binding methyltransferase superfamily. RNA M5U methyltransferase family.</text>
</comment>
<proteinExistence type="inferred from homology"/>
<evidence type="ECO:0000256" key="3">
    <source>
        <dbReference type="ARBA" id="ARBA00022679"/>
    </source>
</evidence>
<dbReference type="EC" id="2.1.1.35" evidence="6"/>
<feature type="active site" description="Nucleophile" evidence="13">
    <location>
        <position position="541"/>
    </location>
</feature>
<evidence type="ECO:0000256" key="2">
    <source>
        <dbReference type="ARBA" id="ARBA00022603"/>
    </source>
</evidence>
<protein>
    <recommendedName>
        <fullName evidence="1">Trimethylguanosine synthase</fullName>
        <ecNumber evidence="6">2.1.1.35</ecNumber>
    </recommendedName>
    <alternativeName>
        <fullName evidence="12">Cap-specific guanine-N(2) methyltransferase</fullName>
    </alternativeName>
</protein>
<dbReference type="InterPro" id="IPR029063">
    <property type="entry name" value="SAM-dependent_MTases_sf"/>
</dbReference>
<evidence type="ECO:0000256" key="5">
    <source>
        <dbReference type="ARBA" id="ARBA00025783"/>
    </source>
</evidence>
<comment type="catalytic activity">
    <reaction evidence="8">
        <text>a 5'-end (N(2),N(7)-dimethyl 5'-triphosphoguanosine)-ribonucleoside in snoRNA + S-adenosyl-L-methionine = a 5'-end (N(2),N(2),N(7)-trimethyl 5'-triphosphoguanosine)-ribonucleoside in snoRNA + S-adenosyl-L-homocysteine + H(+)</text>
        <dbReference type="Rhea" id="RHEA:78507"/>
        <dbReference type="Rhea" id="RHEA-COMP:19088"/>
        <dbReference type="Rhea" id="RHEA-COMP:19090"/>
        <dbReference type="ChEBI" id="CHEBI:15378"/>
        <dbReference type="ChEBI" id="CHEBI:57856"/>
        <dbReference type="ChEBI" id="CHEBI:59789"/>
        <dbReference type="ChEBI" id="CHEBI:167623"/>
        <dbReference type="ChEBI" id="CHEBI:172880"/>
    </reaction>
    <physiologicalReaction direction="left-to-right" evidence="8">
        <dbReference type="Rhea" id="RHEA:78508"/>
    </physiologicalReaction>
</comment>
<dbReference type="CDD" id="cd02440">
    <property type="entry name" value="AdoMet_MTases"/>
    <property type="match status" value="1"/>
</dbReference>
<accession>A0ABN7S3Q9</accession>
<evidence type="ECO:0000256" key="1">
    <source>
        <dbReference type="ARBA" id="ARBA00018517"/>
    </source>
</evidence>
<dbReference type="InterPro" id="IPR045850">
    <property type="entry name" value="TRM2_met"/>
</dbReference>
<evidence type="ECO:0000313" key="15">
    <source>
        <dbReference type="EMBL" id="CAG5087650.1"/>
    </source>
</evidence>
<comment type="catalytic activity">
    <reaction evidence="7">
        <text>uridine(54) in tRNA + S-adenosyl-L-methionine = 5-methyluridine(54) in tRNA + S-adenosyl-L-homocysteine + H(+)</text>
        <dbReference type="Rhea" id="RHEA:42712"/>
        <dbReference type="Rhea" id="RHEA-COMP:10167"/>
        <dbReference type="Rhea" id="RHEA-COMP:10193"/>
        <dbReference type="ChEBI" id="CHEBI:15378"/>
        <dbReference type="ChEBI" id="CHEBI:57856"/>
        <dbReference type="ChEBI" id="CHEBI:59789"/>
        <dbReference type="ChEBI" id="CHEBI:65315"/>
        <dbReference type="ChEBI" id="CHEBI:74447"/>
        <dbReference type="EC" id="2.1.1.35"/>
    </reaction>
    <physiologicalReaction direction="left-to-right" evidence="7">
        <dbReference type="Rhea" id="RHEA:42713"/>
    </physiologicalReaction>
</comment>
<organism evidence="15 16">
    <name type="scientific">Oikopleura dioica</name>
    <name type="common">Tunicate</name>
    <dbReference type="NCBI Taxonomy" id="34765"/>
    <lineage>
        <taxon>Eukaryota</taxon>
        <taxon>Metazoa</taxon>
        <taxon>Chordata</taxon>
        <taxon>Tunicata</taxon>
        <taxon>Appendicularia</taxon>
        <taxon>Copelata</taxon>
        <taxon>Oikopleuridae</taxon>
        <taxon>Oikopleura</taxon>
    </lineage>
</organism>
<comment type="catalytic activity">
    <reaction evidence="9">
        <text>a 5'-end (N(7)-methyl 5'-triphosphoguanosine)-ribonucleoside in snoRNA + S-adenosyl-L-methionine = a 5'-end (N(2),N(7)-dimethyl 5'-triphosphoguanosine)-ribonucleoside in snoRNA + S-adenosyl-L-homocysteine + H(+)</text>
        <dbReference type="Rhea" id="RHEA:78475"/>
        <dbReference type="Rhea" id="RHEA-COMP:19086"/>
        <dbReference type="Rhea" id="RHEA-COMP:19088"/>
        <dbReference type="ChEBI" id="CHEBI:15378"/>
        <dbReference type="ChEBI" id="CHEBI:57856"/>
        <dbReference type="ChEBI" id="CHEBI:59789"/>
        <dbReference type="ChEBI" id="CHEBI:156461"/>
        <dbReference type="ChEBI" id="CHEBI:172880"/>
    </reaction>
    <physiologicalReaction direction="left-to-right" evidence="9">
        <dbReference type="Rhea" id="RHEA:78476"/>
    </physiologicalReaction>
</comment>
<evidence type="ECO:0000256" key="8">
    <source>
        <dbReference type="ARBA" id="ARBA00047418"/>
    </source>
</evidence>
<keyword evidence="3 13" id="KW-0808">Transferase</keyword>
<keyword evidence="16" id="KW-1185">Reference proteome</keyword>
<comment type="catalytic activity">
    <reaction evidence="11">
        <text>a 5'-end (N(7)-methyl 5'-triphosphoguanosine)-ribonucleoside in snRNA + S-adenosyl-L-methionine = a 5'-end (N(2),N(7)-dimethyl 5'-triphosphoguanosine)-ribonucleoside in snRNA + S-adenosyl-L-homocysteine + H(+)</text>
        <dbReference type="Rhea" id="RHEA:78471"/>
        <dbReference type="Rhea" id="RHEA-COMP:19085"/>
        <dbReference type="Rhea" id="RHEA-COMP:19087"/>
        <dbReference type="ChEBI" id="CHEBI:15378"/>
        <dbReference type="ChEBI" id="CHEBI:57856"/>
        <dbReference type="ChEBI" id="CHEBI:59789"/>
        <dbReference type="ChEBI" id="CHEBI:156461"/>
        <dbReference type="ChEBI" id="CHEBI:172880"/>
    </reaction>
    <physiologicalReaction direction="left-to-right" evidence="11">
        <dbReference type="Rhea" id="RHEA:78472"/>
    </physiologicalReaction>
</comment>
<dbReference type="InterPro" id="IPR019012">
    <property type="entry name" value="RNA_cap_Gua-N2-MeTrfase"/>
</dbReference>
<feature type="region of interest" description="Disordered" evidence="14">
    <location>
        <begin position="154"/>
        <end position="177"/>
    </location>
</feature>
<evidence type="ECO:0000256" key="4">
    <source>
        <dbReference type="ARBA" id="ARBA00022691"/>
    </source>
</evidence>
<dbReference type="InterPro" id="IPR019367">
    <property type="entry name" value="PDZ-binding_CRIPT"/>
</dbReference>
<evidence type="ECO:0000256" key="7">
    <source>
        <dbReference type="ARBA" id="ARBA00047278"/>
    </source>
</evidence>
<keyword evidence="2 13" id="KW-0489">Methyltransferase</keyword>
<name>A0ABN7S3Q9_OIKDI</name>